<evidence type="ECO:0000313" key="1">
    <source>
        <dbReference type="EMBL" id="RXT48741.1"/>
    </source>
</evidence>
<comment type="caution">
    <text evidence="1">The sequence shown here is derived from an EMBL/GenBank/DDBJ whole genome shotgun (WGS) entry which is preliminary data.</text>
</comment>
<name>A0A4Q1V9U3_9BRAD</name>
<gene>
    <name evidence="1" type="ORF">B5V03_12610</name>
</gene>
<accession>A0A4Q1V9U3</accession>
<dbReference type="EMBL" id="MZXW01000016">
    <property type="protein sequence ID" value="RXT48741.1"/>
    <property type="molecule type" value="Genomic_DNA"/>
</dbReference>
<keyword evidence="2" id="KW-1185">Reference proteome</keyword>
<proteinExistence type="predicted"/>
<protein>
    <submittedName>
        <fullName evidence="1">Uncharacterized protein</fullName>
    </submittedName>
</protein>
<organism evidence="1 2">
    <name type="scientific">Bradyrhizobium betae</name>
    <dbReference type="NCBI Taxonomy" id="244734"/>
    <lineage>
        <taxon>Bacteria</taxon>
        <taxon>Pseudomonadati</taxon>
        <taxon>Pseudomonadota</taxon>
        <taxon>Alphaproteobacteria</taxon>
        <taxon>Hyphomicrobiales</taxon>
        <taxon>Nitrobacteraceae</taxon>
        <taxon>Bradyrhizobium</taxon>
    </lineage>
</organism>
<reference evidence="1 2" key="1">
    <citation type="submission" date="2017-03" db="EMBL/GenBank/DDBJ databases">
        <authorList>
            <person name="Safronova V.I."/>
            <person name="Sazanova A.L."/>
            <person name="Chirak E.R."/>
        </authorList>
    </citation>
    <scope>NUCLEOTIDE SEQUENCE [LARGE SCALE GENOMIC DNA]</scope>
    <source>
        <strain evidence="1 2">Opo-243</strain>
    </source>
</reference>
<evidence type="ECO:0000313" key="2">
    <source>
        <dbReference type="Proteomes" id="UP000290819"/>
    </source>
</evidence>
<sequence length="118" mass="12537">MQSAEETTWRVLTPYDPREGISLATAAKRAGKSETTIRNWCPQHGLGRRVGGGVWVVSQVALAMFLDGDMAALAAYHSGNHSASEVAQYFERFGLPRPKTSALRSGVGISGLASTGSD</sequence>
<dbReference type="Proteomes" id="UP000290819">
    <property type="component" value="Unassembled WGS sequence"/>
</dbReference>
<dbReference type="AlphaFoldDB" id="A0A4Q1V9U3"/>